<organism evidence="1">
    <name type="scientific">Anguilla anguilla</name>
    <name type="common">European freshwater eel</name>
    <name type="synonym">Muraena anguilla</name>
    <dbReference type="NCBI Taxonomy" id="7936"/>
    <lineage>
        <taxon>Eukaryota</taxon>
        <taxon>Metazoa</taxon>
        <taxon>Chordata</taxon>
        <taxon>Craniata</taxon>
        <taxon>Vertebrata</taxon>
        <taxon>Euteleostomi</taxon>
        <taxon>Actinopterygii</taxon>
        <taxon>Neopterygii</taxon>
        <taxon>Teleostei</taxon>
        <taxon>Anguilliformes</taxon>
        <taxon>Anguillidae</taxon>
        <taxon>Anguilla</taxon>
    </lineage>
</organism>
<proteinExistence type="predicted"/>
<name>A0A0E9PNT7_ANGAN</name>
<protein>
    <submittedName>
        <fullName evidence="1">Uncharacterized protein</fullName>
    </submittedName>
</protein>
<accession>A0A0E9PNT7</accession>
<sequence length="37" mass="4150">MHLPGTIRQRNVTFTTLLKSFSGAFRNDYRPEPAVAG</sequence>
<reference evidence="1" key="2">
    <citation type="journal article" date="2015" name="Fish Shellfish Immunol.">
        <title>Early steps in the European eel (Anguilla anguilla)-Vibrio vulnificus interaction in the gills: Role of the RtxA13 toxin.</title>
        <authorList>
            <person name="Callol A."/>
            <person name="Pajuelo D."/>
            <person name="Ebbesson L."/>
            <person name="Teles M."/>
            <person name="MacKenzie S."/>
            <person name="Amaro C."/>
        </authorList>
    </citation>
    <scope>NUCLEOTIDE SEQUENCE</scope>
</reference>
<reference evidence="1" key="1">
    <citation type="submission" date="2014-11" db="EMBL/GenBank/DDBJ databases">
        <authorList>
            <person name="Amaro Gonzalez C."/>
        </authorList>
    </citation>
    <scope>NUCLEOTIDE SEQUENCE</scope>
</reference>
<dbReference type="EMBL" id="GBXM01102301">
    <property type="protein sequence ID" value="JAH06276.1"/>
    <property type="molecule type" value="Transcribed_RNA"/>
</dbReference>
<evidence type="ECO:0000313" key="1">
    <source>
        <dbReference type="EMBL" id="JAH06276.1"/>
    </source>
</evidence>
<dbReference type="AlphaFoldDB" id="A0A0E9PNT7"/>